<evidence type="ECO:0000313" key="4">
    <source>
        <dbReference type="RefSeq" id="XP_056842678.1"/>
    </source>
</evidence>
<dbReference type="AlphaFoldDB" id="A0A9W3BU45"/>
<evidence type="ECO:0000259" key="2">
    <source>
        <dbReference type="Pfam" id="PF24670"/>
    </source>
</evidence>
<feature type="domain" description="DUF7653" evidence="2">
    <location>
        <begin position="2"/>
        <end position="87"/>
    </location>
</feature>
<reference evidence="3" key="1">
    <citation type="journal article" date="2019" name="Database">
        <title>The radish genome database (RadishGD): an integrated information resource for radish genomics.</title>
        <authorList>
            <person name="Yu H.J."/>
            <person name="Baek S."/>
            <person name="Lee Y.J."/>
            <person name="Cho A."/>
            <person name="Mun J.H."/>
        </authorList>
    </citation>
    <scope>NUCLEOTIDE SEQUENCE [LARGE SCALE GENOMIC DNA]</scope>
    <source>
        <strain evidence="3">cv. WK10039</strain>
    </source>
</reference>
<keyword evidence="3" id="KW-1185">Reference proteome</keyword>
<evidence type="ECO:0000256" key="1">
    <source>
        <dbReference type="SAM" id="MobiDB-lite"/>
    </source>
</evidence>
<proteinExistence type="predicted"/>
<feature type="compositionally biased region" description="Polar residues" evidence="1">
    <location>
        <begin position="91"/>
        <end position="103"/>
    </location>
</feature>
<dbReference type="OrthoDB" id="1938127at2759"/>
<protein>
    <submittedName>
        <fullName evidence="4">Uncharacterized protein LOC108846600</fullName>
    </submittedName>
</protein>
<organism evidence="3 4">
    <name type="scientific">Raphanus sativus</name>
    <name type="common">Radish</name>
    <name type="synonym">Raphanus raphanistrum var. sativus</name>
    <dbReference type="NCBI Taxonomy" id="3726"/>
    <lineage>
        <taxon>Eukaryota</taxon>
        <taxon>Viridiplantae</taxon>
        <taxon>Streptophyta</taxon>
        <taxon>Embryophyta</taxon>
        <taxon>Tracheophyta</taxon>
        <taxon>Spermatophyta</taxon>
        <taxon>Magnoliopsida</taxon>
        <taxon>eudicotyledons</taxon>
        <taxon>Gunneridae</taxon>
        <taxon>Pentapetalae</taxon>
        <taxon>rosids</taxon>
        <taxon>malvids</taxon>
        <taxon>Brassicales</taxon>
        <taxon>Brassicaceae</taxon>
        <taxon>Brassiceae</taxon>
        <taxon>Raphanus</taxon>
    </lineage>
</organism>
<dbReference type="Proteomes" id="UP000504610">
    <property type="component" value="Chromosome 1"/>
</dbReference>
<reference evidence="4" key="2">
    <citation type="submission" date="2025-08" db="UniProtKB">
        <authorList>
            <consortium name="RefSeq"/>
        </authorList>
    </citation>
    <scope>IDENTIFICATION</scope>
    <source>
        <tissue evidence="4">Leaf</tissue>
    </source>
</reference>
<feature type="compositionally biased region" description="Basic and acidic residues" evidence="1">
    <location>
        <begin position="116"/>
        <end position="130"/>
    </location>
</feature>
<dbReference type="Pfam" id="PF24670">
    <property type="entry name" value="DUF7653"/>
    <property type="match status" value="1"/>
</dbReference>
<evidence type="ECO:0000313" key="3">
    <source>
        <dbReference type="Proteomes" id="UP000504610"/>
    </source>
</evidence>
<accession>A0A9W3BU45</accession>
<dbReference type="InterPro" id="IPR056070">
    <property type="entry name" value="DUF7653"/>
</dbReference>
<dbReference type="RefSeq" id="XP_056842678.1">
    <property type="nucleotide sequence ID" value="XM_056986698.1"/>
</dbReference>
<dbReference type="GeneID" id="108846600"/>
<feature type="region of interest" description="Disordered" evidence="1">
    <location>
        <begin position="91"/>
        <end position="142"/>
    </location>
</feature>
<name>A0A9W3BU45_RAPSA</name>
<gene>
    <name evidence="4" type="primary">LOC108846600</name>
</gene>
<sequence length="142" mass="16053">MTTFKLDNEIKMRVCLLQYQGVSKLNESTQLCYKLLKFIKEKLYEDMGNGLSEQFLIESEMNVHGTRRGTESLKRSLQTVNGLLVEKDNEIASNSESLMSTEAKQPISGETPESCTESRDSSNEFVKREAVFQGTRNRTAAS</sequence>
<dbReference type="KEGG" id="rsz:108846600"/>